<dbReference type="RefSeq" id="WP_307466823.1">
    <property type="nucleotide sequence ID" value="NZ_JAURUR010000009.1"/>
</dbReference>
<evidence type="ECO:0000256" key="1">
    <source>
        <dbReference type="SAM" id="SignalP"/>
    </source>
</evidence>
<comment type="caution">
    <text evidence="2">The sequence shown here is derived from an EMBL/GenBank/DDBJ whole genome shotgun (WGS) entry which is preliminary data.</text>
</comment>
<sequence length="125" mass="14108">MRRCLLLAVLLSACASRELTARTWPAPPGPLHGLELVALDRWSGAGVNGTVDGQVLELRCAARPRWPWPRVRRAYWPGPEWRGEVIWGARQVTYRPPGNWRSIPPVTFTEAEVKRLLRCVLSSSQ</sequence>
<evidence type="ECO:0000313" key="3">
    <source>
        <dbReference type="Proteomes" id="UP001232163"/>
    </source>
</evidence>
<dbReference type="EMBL" id="JAURUR010000009">
    <property type="protein sequence ID" value="MDP9765183.1"/>
    <property type="molecule type" value="Genomic_DNA"/>
</dbReference>
<feature type="chain" id="PRO_5047296537" evidence="1">
    <location>
        <begin position="22"/>
        <end position="125"/>
    </location>
</feature>
<dbReference type="Proteomes" id="UP001232163">
    <property type="component" value="Unassembled WGS sequence"/>
</dbReference>
<reference evidence="2 3" key="1">
    <citation type="submission" date="2023-07" db="EMBL/GenBank/DDBJ databases">
        <title>Genomic Encyclopedia of Type Strains, Phase IV (KMG-IV): sequencing the most valuable type-strain genomes for metagenomic binning, comparative biology and taxonomic classification.</title>
        <authorList>
            <person name="Goeker M."/>
        </authorList>
    </citation>
    <scope>NUCLEOTIDE SEQUENCE [LARGE SCALE GENOMIC DNA]</scope>
    <source>
        <strain evidence="2 3">NIO-1023</strain>
    </source>
</reference>
<organism evidence="2 3">
    <name type="scientific">Deinococcus enclensis</name>
    <dbReference type="NCBI Taxonomy" id="1049582"/>
    <lineage>
        <taxon>Bacteria</taxon>
        <taxon>Thermotogati</taxon>
        <taxon>Deinococcota</taxon>
        <taxon>Deinococci</taxon>
        <taxon>Deinococcales</taxon>
        <taxon>Deinococcaceae</taxon>
        <taxon>Deinococcus</taxon>
    </lineage>
</organism>
<protein>
    <submittedName>
        <fullName evidence="2">Uncharacterized protein</fullName>
    </submittedName>
</protein>
<feature type="signal peptide" evidence="1">
    <location>
        <begin position="1"/>
        <end position="21"/>
    </location>
</feature>
<proteinExistence type="predicted"/>
<keyword evidence="3" id="KW-1185">Reference proteome</keyword>
<evidence type="ECO:0000313" key="2">
    <source>
        <dbReference type="EMBL" id="MDP9765183.1"/>
    </source>
</evidence>
<gene>
    <name evidence="2" type="ORF">QO006_002631</name>
</gene>
<accession>A0ABT9MF12</accession>
<keyword evidence="1" id="KW-0732">Signal</keyword>
<name>A0ABT9MF12_9DEIO</name>